<feature type="transmembrane region" description="Helical" evidence="1">
    <location>
        <begin position="20"/>
        <end position="39"/>
    </location>
</feature>
<evidence type="ECO:0000313" key="3">
    <source>
        <dbReference type="Proteomes" id="UP000238836"/>
    </source>
</evidence>
<keyword evidence="1" id="KW-0472">Membrane</keyword>
<dbReference type="Proteomes" id="UP000238836">
    <property type="component" value="Unassembled WGS sequence"/>
</dbReference>
<accession>A0ABX5EL26</accession>
<gene>
    <name evidence="2" type="ORF">CLV36_11626</name>
</gene>
<keyword evidence="1" id="KW-1133">Transmembrane helix</keyword>
<evidence type="ECO:0000313" key="2">
    <source>
        <dbReference type="EMBL" id="PRZ12146.1"/>
    </source>
</evidence>
<feature type="transmembrane region" description="Helical" evidence="1">
    <location>
        <begin position="59"/>
        <end position="80"/>
    </location>
</feature>
<name>A0ABX5EL26_9BACL</name>
<organism evidence="2 3">
    <name type="scientific">Laceyella sediminis</name>
    <dbReference type="NCBI Taxonomy" id="573074"/>
    <lineage>
        <taxon>Bacteria</taxon>
        <taxon>Bacillati</taxon>
        <taxon>Bacillota</taxon>
        <taxon>Bacilli</taxon>
        <taxon>Bacillales</taxon>
        <taxon>Thermoactinomycetaceae</taxon>
        <taxon>Laceyella</taxon>
    </lineage>
</organism>
<protein>
    <submittedName>
        <fullName evidence="2">Uncharacterized protein</fullName>
    </submittedName>
</protein>
<dbReference type="RefSeq" id="WP_106343217.1">
    <property type="nucleotide sequence ID" value="NZ_PVTZ01000016.1"/>
</dbReference>
<reference evidence="2 3" key="1">
    <citation type="submission" date="2018-03" db="EMBL/GenBank/DDBJ databases">
        <title>Genomic Encyclopedia of Archaeal and Bacterial Type Strains, Phase II (KMG-II): from individual species to whole genera.</title>
        <authorList>
            <person name="Goeker M."/>
        </authorList>
    </citation>
    <scope>NUCLEOTIDE SEQUENCE [LARGE SCALE GENOMIC DNA]</scope>
    <source>
        <strain evidence="2 3">RHA1</strain>
    </source>
</reference>
<keyword evidence="1" id="KW-0812">Transmembrane</keyword>
<proteinExistence type="predicted"/>
<sequence length="83" mass="8939">MLSTWFGKRELNDVSVVRRFELSEGLGLGAVTGLGYFAAYLSESAYKAYFGLPSLYADISLNAIVFDVLHCGSGFVVLGVHAT</sequence>
<keyword evidence="3" id="KW-1185">Reference proteome</keyword>
<dbReference type="EMBL" id="PVTZ01000016">
    <property type="protein sequence ID" value="PRZ12146.1"/>
    <property type="molecule type" value="Genomic_DNA"/>
</dbReference>
<evidence type="ECO:0000256" key="1">
    <source>
        <dbReference type="SAM" id="Phobius"/>
    </source>
</evidence>
<comment type="caution">
    <text evidence="2">The sequence shown here is derived from an EMBL/GenBank/DDBJ whole genome shotgun (WGS) entry which is preliminary data.</text>
</comment>